<reference evidence="2 3" key="1">
    <citation type="journal article" date="2019" name="Genome Biol. Evol.">
        <title>Insights into the evolution of the New World diploid cottons (Gossypium, subgenus Houzingenia) based on genome sequencing.</title>
        <authorList>
            <person name="Grover C.E."/>
            <person name="Arick M.A. 2nd"/>
            <person name="Thrash A."/>
            <person name="Conover J.L."/>
            <person name="Sanders W.S."/>
            <person name="Peterson D.G."/>
            <person name="Frelichowski J.E."/>
            <person name="Scheffler J.A."/>
            <person name="Scheffler B.E."/>
            <person name="Wendel J.F."/>
        </authorList>
    </citation>
    <scope>NUCLEOTIDE SEQUENCE [LARGE SCALE GENOMIC DNA]</scope>
    <source>
        <strain evidence="2">157</strain>
        <tissue evidence="2">Leaf</tissue>
    </source>
</reference>
<organism evidence="2 3">
    <name type="scientific">Gossypium lobatum</name>
    <dbReference type="NCBI Taxonomy" id="34289"/>
    <lineage>
        <taxon>Eukaryota</taxon>
        <taxon>Viridiplantae</taxon>
        <taxon>Streptophyta</taxon>
        <taxon>Embryophyta</taxon>
        <taxon>Tracheophyta</taxon>
        <taxon>Spermatophyta</taxon>
        <taxon>Magnoliopsida</taxon>
        <taxon>eudicotyledons</taxon>
        <taxon>Gunneridae</taxon>
        <taxon>Pentapetalae</taxon>
        <taxon>rosids</taxon>
        <taxon>malvids</taxon>
        <taxon>Malvales</taxon>
        <taxon>Malvaceae</taxon>
        <taxon>Malvoideae</taxon>
        <taxon>Gossypium</taxon>
    </lineage>
</organism>
<dbReference type="AlphaFoldDB" id="A0A7J8NG33"/>
<sequence>MSMLLDAETRQQVVSSEISGAANLVSHQSSESANSNDSMPAYRPANATRGCG</sequence>
<dbReference type="EMBL" id="JABEZX010284160">
    <property type="protein sequence ID" value="MBA0575820.1"/>
    <property type="molecule type" value="Genomic_DNA"/>
</dbReference>
<accession>A0A7J8NG33</accession>
<dbReference type="Proteomes" id="UP000593572">
    <property type="component" value="Unassembled WGS sequence"/>
</dbReference>
<protein>
    <submittedName>
        <fullName evidence="2">Uncharacterized protein</fullName>
    </submittedName>
</protein>
<evidence type="ECO:0000313" key="2">
    <source>
        <dbReference type="EMBL" id="MBA0575820.1"/>
    </source>
</evidence>
<comment type="caution">
    <text evidence="2">The sequence shown here is derived from an EMBL/GenBank/DDBJ whole genome shotgun (WGS) entry which is preliminary data.</text>
</comment>
<feature type="compositionally biased region" description="Polar residues" evidence="1">
    <location>
        <begin position="25"/>
        <end position="38"/>
    </location>
</feature>
<evidence type="ECO:0000256" key="1">
    <source>
        <dbReference type="SAM" id="MobiDB-lite"/>
    </source>
</evidence>
<gene>
    <name evidence="2" type="ORF">Golob_023899</name>
</gene>
<name>A0A7J8NG33_9ROSI</name>
<evidence type="ECO:0000313" key="3">
    <source>
        <dbReference type="Proteomes" id="UP000593572"/>
    </source>
</evidence>
<feature type="region of interest" description="Disordered" evidence="1">
    <location>
        <begin position="24"/>
        <end position="52"/>
    </location>
</feature>
<proteinExistence type="predicted"/>
<keyword evidence="3" id="KW-1185">Reference proteome</keyword>